<keyword evidence="3" id="KW-1185">Reference proteome</keyword>
<accession>A0A848EJ00</accession>
<proteinExistence type="predicted"/>
<protein>
    <submittedName>
        <fullName evidence="2">Uncharacterized protein</fullName>
    </submittedName>
</protein>
<gene>
    <name evidence="2" type="ORF">GWK16_19410</name>
</gene>
<sequence>MPNTPLTKSMMDLLSHISLPAADAPSEKDPGLTDPMTPLAETLTGPHAVVDHLLAEVEEDLRVGRKEAAATALGLAATRISLDAARGTTPPKHVEWLAAHLRNAHQALTDGVPGKALQSVRRARLALRP</sequence>
<name>A0A848EJ00_9PROT</name>
<dbReference type="RefSeq" id="WP_170055630.1">
    <property type="nucleotide sequence ID" value="NZ_JABBKX010000008.1"/>
</dbReference>
<comment type="caution">
    <text evidence="2">The sequence shown here is derived from an EMBL/GenBank/DDBJ whole genome shotgun (WGS) entry which is preliminary data.</text>
</comment>
<dbReference type="Proteomes" id="UP000548582">
    <property type="component" value="Unassembled WGS sequence"/>
</dbReference>
<evidence type="ECO:0000313" key="2">
    <source>
        <dbReference type="EMBL" id="NMJ43425.1"/>
    </source>
</evidence>
<dbReference type="AlphaFoldDB" id="A0A848EJ00"/>
<dbReference type="EMBL" id="JABBKX010000008">
    <property type="protein sequence ID" value="NMJ43425.1"/>
    <property type="molecule type" value="Genomic_DNA"/>
</dbReference>
<evidence type="ECO:0000256" key="1">
    <source>
        <dbReference type="SAM" id="MobiDB-lite"/>
    </source>
</evidence>
<organism evidence="2 3">
    <name type="scientific">Neoroseomonas marina</name>
    <dbReference type="NCBI Taxonomy" id="1232220"/>
    <lineage>
        <taxon>Bacteria</taxon>
        <taxon>Pseudomonadati</taxon>
        <taxon>Pseudomonadota</taxon>
        <taxon>Alphaproteobacteria</taxon>
        <taxon>Acetobacterales</taxon>
        <taxon>Acetobacteraceae</taxon>
        <taxon>Neoroseomonas</taxon>
    </lineage>
</organism>
<feature type="region of interest" description="Disordered" evidence="1">
    <location>
        <begin position="21"/>
        <end position="41"/>
    </location>
</feature>
<reference evidence="2 3" key="1">
    <citation type="submission" date="2020-03" db="EMBL/GenBank/DDBJ databases">
        <authorList>
            <person name="Sun Q."/>
        </authorList>
    </citation>
    <scope>NUCLEOTIDE SEQUENCE [LARGE SCALE GENOMIC DNA]</scope>
    <source>
        <strain evidence="2 3">JC162</strain>
    </source>
</reference>
<evidence type="ECO:0000313" key="3">
    <source>
        <dbReference type="Proteomes" id="UP000548582"/>
    </source>
</evidence>